<sequence length="180" mass="19496">MFQTGHTARPHLIYPPTHPLHTRERPSPEPRSADAAKWPGAAWRVPYFPGVVVLLLSPHERLLVPTAAYVYWTLLLDHRGLASMQKCGLCGGIGGACPGSARMDSICLPSPIVREEGSYPSLFLPPVSSRSTTSTHVEFTHTACSPRRFQSSMWATSTPFDSNSLPDCLAVSGSGGKLND</sequence>
<feature type="compositionally biased region" description="Basic and acidic residues" evidence="1">
    <location>
        <begin position="21"/>
        <end position="34"/>
    </location>
</feature>
<dbReference type="EMBL" id="CM029041">
    <property type="protein sequence ID" value="KAG2630585.1"/>
    <property type="molecule type" value="Genomic_DNA"/>
</dbReference>
<reference evidence="2" key="1">
    <citation type="submission" date="2020-05" db="EMBL/GenBank/DDBJ databases">
        <title>WGS assembly of Panicum virgatum.</title>
        <authorList>
            <person name="Lovell J.T."/>
            <person name="Jenkins J."/>
            <person name="Shu S."/>
            <person name="Juenger T.E."/>
            <person name="Schmutz J."/>
        </authorList>
    </citation>
    <scope>NUCLEOTIDE SEQUENCE</scope>
    <source>
        <strain evidence="2">AP13</strain>
    </source>
</reference>
<accession>A0A8T0V8A1</accession>
<comment type="caution">
    <text evidence="2">The sequence shown here is derived from an EMBL/GenBank/DDBJ whole genome shotgun (WGS) entry which is preliminary data.</text>
</comment>
<dbReference type="Proteomes" id="UP000823388">
    <property type="component" value="Chromosome 3K"/>
</dbReference>
<evidence type="ECO:0000313" key="3">
    <source>
        <dbReference type="Proteomes" id="UP000823388"/>
    </source>
</evidence>
<organism evidence="2 3">
    <name type="scientific">Panicum virgatum</name>
    <name type="common">Blackwell switchgrass</name>
    <dbReference type="NCBI Taxonomy" id="38727"/>
    <lineage>
        <taxon>Eukaryota</taxon>
        <taxon>Viridiplantae</taxon>
        <taxon>Streptophyta</taxon>
        <taxon>Embryophyta</taxon>
        <taxon>Tracheophyta</taxon>
        <taxon>Spermatophyta</taxon>
        <taxon>Magnoliopsida</taxon>
        <taxon>Liliopsida</taxon>
        <taxon>Poales</taxon>
        <taxon>Poaceae</taxon>
        <taxon>PACMAD clade</taxon>
        <taxon>Panicoideae</taxon>
        <taxon>Panicodae</taxon>
        <taxon>Paniceae</taxon>
        <taxon>Panicinae</taxon>
        <taxon>Panicum</taxon>
        <taxon>Panicum sect. Hiantes</taxon>
    </lineage>
</organism>
<protein>
    <submittedName>
        <fullName evidence="2">Uncharacterized protein</fullName>
    </submittedName>
</protein>
<feature type="region of interest" description="Disordered" evidence="1">
    <location>
        <begin position="1"/>
        <end position="34"/>
    </location>
</feature>
<dbReference type="AlphaFoldDB" id="A0A8T0V8A1"/>
<name>A0A8T0V8A1_PANVG</name>
<keyword evidence="3" id="KW-1185">Reference proteome</keyword>
<gene>
    <name evidence="2" type="ORF">PVAP13_3KG536375</name>
</gene>
<evidence type="ECO:0000313" key="2">
    <source>
        <dbReference type="EMBL" id="KAG2630585.1"/>
    </source>
</evidence>
<evidence type="ECO:0000256" key="1">
    <source>
        <dbReference type="SAM" id="MobiDB-lite"/>
    </source>
</evidence>
<proteinExistence type="predicted"/>